<dbReference type="PROSITE" id="PS52012">
    <property type="entry name" value="CFEM"/>
    <property type="match status" value="1"/>
</dbReference>
<evidence type="ECO:0000313" key="14">
    <source>
        <dbReference type="Proteomes" id="UP000018087"/>
    </source>
</evidence>
<feature type="region of interest" description="Disordered" evidence="10">
    <location>
        <begin position="142"/>
        <end position="170"/>
    </location>
</feature>
<evidence type="ECO:0000256" key="2">
    <source>
        <dbReference type="ARBA" id="ARBA00004613"/>
    </source>
</evidence>
<evidence type="ECO:0000313" key="13">
    <source>
        <dbReference type="EMBL" id="ERS98860.1"/>
    </source>
</evidence>
<evidence type="ECO:0000259" key="12">
    <source>
        <dbReference type="PROSITE" id="PS52012"/>
    </source>
</evidence>
<name>U7PWK0_SPOS1</name>
<evidence type="ECO:0000256" key="9">
    <source>
        <dbReference type="PROSITE-ProRule" id="PRU01356"/>
    </source>
</evidence>
<dbReference type="SMART" id="SM00747">
    <property type="entry name" value="CFEM"/>
    <property type="match status" value="1"/>
</dbReference>
<evidence type="ECO:0000256" key="6">
    <source>
        <dbReference type="ARBA" id="ARBA00022729"/>
    </source>
</evidence>
<gene>
    <name evidence="13" type="ORF">HMPREF1624_04050</name>
</gene>
<dbReference type="EMBL" id="KI440845">
    <property type="protein sequence ID" value="ERS98860.1"/>
    <property type="molecule type" value="Genomic_DNA"/>
</dbReference>
<keyword evidence="5" id="KW-0472">Membrane</keyword>
<dbReference type="AlphaFoldDB" id="U7PWK0"/>
<feature type="signal peptide" evidence="11">
    <location>
        <begin position="1"/>
        <end position="15"/>
    </location>
</feature>
<feature type="chain" id="PRO_5012542579" description="CFEM domain-containing protein" evidence="11">
    <location>
        <begin position="16"/>
        <end position="194"/>
    </location>
</feature>
<comment type="subcellular location">
    <subcellularLocation>
        <location evidence="1">Membrane</location>
        <topology evidence="1">Lipid-anchor</topology>
        <topology evidence="1">GPI-anchor</topology>
    </subcellularLocation>
    <subcellularLocation>
        <location evidence="2">Secreted</location>
    </subcellularLocation>
</comment>
<protein>
    <recommendedName>
        <fullName evidence="12">CFEM domain-containing protein</fullName>
    </recommendedName>
</protein>
<evidence type="ECO:0000256" key="10">
    <source>
        <dbReference type="SAM" id="MobiDB-lite"/>
    </source>
</evidence>
<accession>U7PWK0</accession>
<evidence type="ECO:0000256" key="8">
    <source>
        <dbReference type="ARBA" id="ARBA00023288"/>
    </source>
</evidence>
<keyword evidence="8" id="KW-0449">Lipoprotein</keyword>
<keyword evidence="5" id="KW-0336">GPI-anchor</keyword>
<keyword evidence="9" id="KW-0349">Heme</keyword>
<sequence>MRLSIPIVFASVASAASSSLSSSTAPTTTTSTTATSLPDLIAQIPPCALSCLARASTNLGCAATDLTCVCRSASGSGSGASALAAQLGACILLGPDNSCNSSDLNAVKSLAPGICAQATTAESTVLSVVSTEIAGLLTDATATGSPTQTSSGAAKATDGSKNTPAAGAAPPAGTRATMALLGIGGVAVLAVYAL</sequence>
<dbReference type="HOGENOM" id="CLU_1448128_0_0_1"/>
<keyword evidence="7 9" id="KW-1015">Disulfide bond</keyword>
<feature type="compositionally biased region" description="Polar residues" evidence="10">
    <location>
        <begin position="142"/>
        <end position="152"/>
    </location>
</feature>
<dbReference type="GO" id="GO:0046872">
    <property type="term" value="F:metal ion binding"/>
    <property type="evidence" value="ECO:0007669"/>
    <property type="project" value="UniProtKB-UniRule"/>
</dbReference>
<keyword evidence="9" id="KW-0408">Iron</keyword>
<dbReference type="GO" id="GO:0005576">
    <property type="term" value="C:extracellular region"/>
    <property type="evidence" value="ECO:0007669"/>
    <property type="project" value="UniProtKB-SubCell"/>
</dbReference>
<keyword evidence="6 11" id="KW-0732">Signal</keyword>
<evidence type="ECO:0000256" key="1">
    <source>
        <dbReference type="ARBA" id="ARBA00004589"/>
    </source>
</evidence>
<keyword evidence="4" id="KW-0964">Secreted</keyword>
<organism evidence="13 14">
    <name type="scientific">Sporothrix schenckii (strain ATCC 58251 / de Perez 2211183)</name>
    <name type="common">Rose-picker's disease fungus</name>
    <dbReference type="NCBI Taxonomy" id="1391915"/>
    <lineage>
        <taxon>Eukaryota</taxon>
        <taxon>Fungi</taxon>
        <taxon>Dikarya</taxon>
        <taxon>Ascomycota</taxon>
        <taxon>Pezizomycotina</taxon>
        <taxon>Sordariomycetes</taxon>
        <taxon>Sordariomycetidae</taxon>
        <taxon>Ophiostomatales</taxon>
        <taxon>Ophiostomataceae</taxon>
        <taxon>Sporothrix</taxon>
    </lineage>
</organism>
<keyword evidence="5" id="KW-0325">Glycoprotein</keyword>
<feature type="disulfide bond" evidence="9">
    <location>
        <begin position="61"/>
        <end position="68"/>
    </location>
</feature>
<reference evidence="14" key="1">
    <citation type="journal article" date="2014" name="Genome Announc.">
        <title>Genome sequence of the pathogenic fungus Sporothrix schenckii (ATCC 58251).</title>
        <authorList>
            <person name="Cuomo C.A."/>
            <person name="Rodriguez-Del Valle N."/>
            <person name="Perez-Sanchez L."/>
            <person name="Abouelleil A."/>
            <person name="Goldberg J."/>
            <person name="Young S."/>
            <person name="Zeng Q."/>
            <person name="Birren B.W."/>
        </authorList>
    </citation>
    <scope>NUCLEOTIDE SEQUENCE [LARGE SCALE GENOMIC DNA]</scope>
    <source>
        <strain evidence="14">ATCC 58251 / de Perez 2211183</strain>
    </source>
</reference>
<comment type="caution">
    <text evidence="9">Lacks conserved residue(s) required for the propagation of feature annotation.</text>
</comment>
<evidence type="ECO:0000256" key="11">
    <source>
        <dbReference type="SAM" id="SignalP"/>
    </source>
</evidence>
<dbReference type="OrthoDB" id="3065412at2759"/>
<comment type="similarity">
    <text evidence="3">Belongs to the RBT5 family.</text>
</comment>
<dbReference type="InterPro" id="IPR008427">
    <property type="entry name" value="Extracellular_membr_CFEM_dom"/>
</dbReference>
<dbReference type="GO" id="GO:0098552">
    <property type="term" value="C:side of membrane"/>
    <property type="evidence" value="ECO:0007669"/>
    <property type="project" value="UniProtKB-KW"/>
</dbReference>
<dbReference type="Pfam" id="PF05730">
    <property type="entry name" value="CFEM"/>
    <property type="match status" value="1"/>
</dbReference>
<dbReference type="Proteomes" id="UP000018087">
    <property type="component" value="Unassembled WGS sequence"/>
</dbReference>
<evidence type="ECO:0000256" key="4">
    <source>
        <dbReference type="ARBA" id="ARBA00022525"/>
    </source>
</evidence>
<evidence type="ECO:0000256" key="7">
    <source>
        <dbReference type="ARBA" id="ARBA00023157"/>
    </source>
</evidence>
<feature type="domain" description="CFEM" evidence="12">
    <location>
        <begin position="19"/>
        <end position="144"/>
    </location>
</feature>
<feature type="binding site" description="axial binding residue" evidence="9">
    <location>
        <position position="65"/>
    </location>
    <ligand>
        <name>heme</name>
        <dbReference type="ChEBI" id="CHEBI:30413"/>
    </ligand>
    <ligandPart>
        <name>Fe</name>
        <dbReference type="ChEBI" id="CHEBI:18248"/>
    </ligandPart>
</feature>
<keyword evidence="14" id="KW-1185">Reference proteome</keyword>
<proteinExistence type="inferred from homology"/>
<evidence type="ECO:0000256" key="5">
    <source>
        <dbReference type="ARBA" id="ARBA00022622"/>
    </source>
</evidence>
<dbReference type="eggNOG" id="ENOG502SFDE">
    <property type="taxonomic scope" value="Eukaryota"/>
</dbReference>
<evidence type="ECO:0000256" key="3">
    <source>
        <dbReference type="ARBA" id="ARBA00010031"/>
    </source>
</evidence>
<keyword evidence="9" id="KW-0479">Metal-binding</keyword>
<dbReference type="STRING" id="1391915.U7PWK0"/>